<keyword evidence="6" id="KW-0539">Nucleus</keyword>
<keyword evidence="4" id="KW-0805">Transcription regulation</keyword>
<dbReference type="GO" id="GO:0005634">
    <property type="term" value="C:nucleus"/>
    <property type="evidence" value="ECO:0007669"/>
    <property type="project" value="UniProtKB-SubCell"/>
</dbReference>
<feature type="compositionally biased region" description="Basic residues" evidence="8">
    <location>
        <begin position="273"/>
        <end position="287"/>
    </location>
</feature>
<evidence type="ECO:0000256" key="1">
    <source>
        <dbReference type="ARBA" id="ARBA00004123"/>
    </source>
</evidence>
<protein>
    <submittedName>
        <fullName evidence="9">CT20-domain-containing protein</fullName>
    </submittedName>
</protein>
<feature type="region of interest" description="Disordered" evidence="8">
    <location>
        <begin position="192"/>
        <end position="287"/>
    </location>
</feature>
<reference evidence="9 10" key="1">
    <citation type="journal article" date="2016" name="Nat. Commun.">
        <title>Ectomycorrhizal ecology is imprinted in the genome of the dominant symbiotic fungus Cenococcum geophilum.</title>
        <authorList>
            <consortium name="DOE Joint Genome Institute"/>
            <person name="Peter M."/>
            <person name="Kohler A."/>
            <person name="Ohm R.A."/>
            <person name="Kuo A."/>
            <person name="Krutzmann J."/>
            <person name="Morin E."/>
            <person name="Arend M."/>
            <person name="Barry K.W."/>
            <person name="Binder M."/>
            <person name="Choi C."/>
            <person name="Clum A."/>
            <person name="Copeland A."/>
            <person name="Grisel N."/>
            <person name="Haridas S."/>
            <person name="Kipfer T."/>
            <person name="LaButti K."/>
            <person name="Lindquist E."/>
            <person name="Lipzen A."/>
            <person name="Maire R."/>
            <person name="Meier B."/>
            <person name="Mihaltcheva S."/>
            <person name="Molinier V."/>
            <person name="Murat C."/>
            <person name="Poggeler S."/>
            <person name="Quandt C.A."/>
            <person name="Sperisen C."/>
            <person name="Tritt A."/>
            <person name="Tisserant E."/>
            <person name="Crous P.W."/>
            <person name="Henrissat B."/>
            <person name="Nehls U."/>
            <person name="Egli S."/>
            <person name="Spatafora J.W."/>
            <person name="Grigoriev I.V."/>
            <person name="Martin F.M."/>
        </authorList>
    </citation>
    <scope>NUCLEOTIDE SEQUENCE [LARGE SCALE GENOMIC DNA]</scope>
    <source>
        <strain evidence="9 10">CBS 207.34</strain>
    </source>
</reference>
<evidence type="ECO:0000256" key="2">
    <source>
        <dbReference type="ARBA" id="ARBA00007117"/>
    </source>
</evidence>
<keyword evidence="10" id="KW-1185">Reference proteome</keyword>
<evidence type="ECO:0000256" key="8">
    <source>
        <dbReference type="SAM" id="MobiDB-lite"/>
    </source>
</evidence>
<proteinExistence type="inferred from homology"/>
<evidence type="ECO:0000256" key="5">
    <source>
        <dbReference type="ARBA" id="ARBA00023163"/>
    </source>
</evidence>
<accession>A0A8E2JXE0</accession>
<dbReference type="EMBL" id="KV748792">
    <property type="protein sequence ID" value="OCL13038.1"/>
    <property type="molecule type" value="Genomic_DNA"/>
</dbReference>
<feature type="region of interest" description="Disordered" evidence="8">
    <location>
        <begin position="1"/>
        <end position="47"/>
    </location>
</feature>
<evidence type="ECO:0000256" key="4">
    <source>
        <dbReference type="ARBA" id="ARBA00023015"/>
    </source>
</evidence>
<evidence type="ECO:0000313" key="9">
    <source>
        <dbReference type="EMBL" id="OCL13038.1"/>
    </source>
</evidence>
<feature type="compositionally biased region" description="Polar residues" evidence="8">
    <location>
        <begin position="33"/>
        <end position="44"/>
    </location>
</feature>
<dbReference type="GO" id="GO:0035267">
    <property type="term" value="C:NuA4 histone acetyltransferase complex"/>
    <property type="evidence" value="ECO:0007669"/>
    <property type="project" value="TreeGrafter"/>
</dbReference>
<comment type="subcellular location">
    <subcellularLocation>
        <location evidence="1">Nucleus</location>
    </subcellularLocation>
</comment>
<evidence type="ECO:0000256" key="7">
    <source>
        <dbReference type="ARBA" id="ARBA00025178"/>
    </source>
</evidence>
<keyword evidence="5" id="KW-0804">Transcription</keyword>
<gene>
    <name evidence="9" type="ORF">AOQ84DRAFT_311150</name>
</gene>
<keyword evidence="3" id="KW-0156">Chromatin regulator</keyword>
<evidence type="ECO:0000313" key="10">
    <source>
        <dbReference type="Proteomes" id="UP000250140"/>
    </source>
</evidence>
<comment type="similarity">
    <text evidence="2">Belongs to the EAF7 family.</text>
</comment>
<name>A0A8E2JXE0_9PEZI</name>
<dbReference type="PANTHER" id="PTHR13581">
    <property type="entry name" value="MRG-BINDING PROTEIN"/>
    <property type="match status" value="1"/>
</dbReference>
<comment type="function">
    <text evidence="7">Component of the NuA4 histone acetyltransferase complex which is involved in transcriptional activation of selected genes principally by acetylation of nucleosomal histone H4 and H2A. The NuA4 complex is also involved in DNA repair.</text>
</comment>
<sequence>MPPRKKAKVSAASTPLADSQPKTPVESGPVGQSHDQTSPQSENVINDPWTDDQEIQLFKSMIRWKPTGMHKHFRMISIHNNLRSHGFASPSTPHTRIPGIWTKLTQLYDLNALDERENNHMFGEQPDPADRADRDAIIEFQLPEDEFGEMIWGRRFSDTSAEGTSSPPLIPISEDKKLYKPGLGMLNDISEAIKEDTGSRASPTTKNKGGGRGNRTLAKATRGGKAAQTARGSKAQSAVSESPEEEEEEDEEEESEESGDEDAPSKDSGRGGRGARRGRAARRGRKR</sequence>
<feature type="compositionally biased region" description="Polar residues" evidence="8">
    <location>
        <begin position="230"/>
        <end position="239"/>
    </location>
</feature>
<dbReference type="OrthoDB" id="5595141at2759"/>
<dbReference type="GO" id="GO:0006357">
    <property type="term" value="P:regulation of transcription by RNA polymerase II"/>
    <property type="evidence" value="ECO:0007669"/>
    <property type="project" value="TreeGrafter"/>
</dbReference>
<dbReference type="PANTHER" id="PTHR13581:SF5">
    <property type="entry name" value="MRG_MORF4L-BINDING PROTEIN"/>
    <property type="match status" value="1"/>
</dbReference>
<dbReference type="GO" id="GO:0006325">
    <property type="term" value="P:chromatin organization"/>
    <property type="evidence" value="ECO:0007669"/>
    <property type="project" value="UniProtKB-KW"/>
</dbReference>
<organism evidence="9 10">
    <name type="scientific">Glonium stellatum</name>
    <dbReference type="NCBI Taxonomy" id="574774"/>
    <lineage>
        <taxon>Eukaryota</taxon>
        <taxon>Fungi</taxon>
        <taxon>Dikarya</taxon>
        <taxon>Ascomycota</taxon>
        <taxon>Pezizomycotina</taxon>
        <taxon>Dothideomycetes</taxon>
        <taxon>Pleosporomycetidae</taxon>
        <taxon>Gloniales</taxon>
        <taxon>Gloniaceae</taxon>
        <taxon>Glonium</taxon>
    </lineage>
</organism>
<evidence type="ECO:0000256" key="3">
    <source>
        <dbReference type="ARBA" id="ARBA00022853"/>
    </source>
</evidence>
<evidence type="ECO:0000256" key="6">
    <source>
        <dbReference type="ARBA" id="ARBA00023242"/>
    </source>
</evidence>
<feature type="compositionally biased region" description="Acidic residues" evidence="8">
    <location>
        <begin position="242"/>
        <end position="262"/>
    </location>
</feature>
<dbReference type="Proteomes" id="UP000250140">
    <property type="component" value="Unassembled WGS sequence"/>
</dbReference>
<dbReference type="InterPro" id="IPR012423">
    <property type="entry name" value="Eaf7/MRGBP"/>
</dbReference>
<feature type="compositionally biased region" description="Polar residues" evidence="8">
    <location>
        <begin position="11"/>
        <end position="22"/>
    </location>
</feature>
<dbReference type="Pfam" id="PF07904">
    <property type="entry name" value="Eaf7"/>
    <property type="match status" value="1"/>
</dbReference>
<dbReference type="AlphaFoldDB" id="A0A8E2JXE0"/>